<dbReference type="SUPFAM" id="SSF54768">
    <property type="entry name" value="dsRNA-binding domain-like"/>
    <property type="match status" value="1"/>
</dbReference>
<gene>
    <name evidence="2" type="ORF">J8273_7882</name>
</gene>
<reference evidence="2" key="1">
    <citation type="submission" date="2021-05" db="EMBL/GenBank/DDBJ databases">
        <title>A free-living protist that lacks canonical eukaryotic 1 DNA replication and segregation systems.</title>
        <authorList>
            <person name="Salas-Leiva D.E."/>
            <person name="Tromer E.C."/>
            <person name="Curtis B.A."/>
            <person name="Jerlstrom-Hultqvist J."/>
            <person name="Kolisko M."/>
            <person name="Yi Z."/>
            <person name="Salas-Leiva J.S."/>
            <person name="Gallot-Lavallee L."/>
            <person name="Kops G.J.P.L."/>
            <person name="Archibald J.M."/>
            <person name="Simpson A.G.B."/>
            <person name="Roger A.J."/>
        </authorList>
    </citation>
    <scope>NUCLEOTIDE SEQUENCE</scope>
    <source>
        <strain evidence="2">BICM</strain>
    </source>
</reference>
<evidence type="ECO:0000259" key="1">
    <source>
        <dbReference type="Pfam" id="PF00035"/>
    </source>
</evidence>
<keyword evidence="3" id="KW-1185">Reference proteome</keyword>
<feature type="domain" description="DRBM" evidence="1">
    <location>
        <begin position="156"/>
        <end position="221"/>
    </location>
</feature>
<evidence type="ECO:0000313" key="3">
    <source>
        <dbReference type="Proteomes" id="UP000717585"/>
    </source>
</evidence>
<sequence length="232" mass="25302">MHMVMQKIEREALPPHWLTTVENTLSKVLARKYPHCAGLNDAFFSFLYYHSLSACSLQPSLKLSGECLKLVGTIAATDGDSDAHVPESAIECPDETVEDPRIAMIARKVEKDSPRSARALLMGGRVRLIPATALAVKTAPPPPPSDLQYTPSLNYRGILTEYCQKHGGAPPSYETAPATPPPGERNWFKSTLTMTVGGNLVVLEAEAKSKKEAMSLVSFDAVTRHIAHKVPR</sequence>
<comment type="caution">
    <text evidence="2">The sequence shown here is derived from an EMBL/GenBank/DDBJ whole genome shotgun (WGS) entry which is preliminary data.</text>
</comment>
<name>A0A8J6BUN5_9EUKA</name>
<protein>
    <recommendedName>
        <fullName evidence="1">DRBM domain-containing protein</fullName>
    </recommendedName>
</protein>
<dbReference type="Gene3D" id="3.30.160.20">
    <property type="match status" value="1"/>
</dbReference>
<dbReference type="EMBL" id="JAHDYR010000064">
    <property type="protein sequence ID" value="KAG9390531.1"/>
    <property type="molecule type" value="Genomic_DNA"/>
</dbReference>
<dbReference type="AlphaFoldDB" id="A0A8J6BUN5"/>
<proteinExistence type="predicted"/>
<dbReference type="InterPro" id="IPR014720">
    <property type="entry name" value="dsRBD_dom"/>
</dbReference>
<organism evidence="2 3">
    <name type="scientific">Carpediemonas membranifera</name>
    <dbReference type="NCBI Taxonomy" id="201153"/>
    <lineage>
        <taxon>Eukaryota</taxon>
        <taxon>Metamonada</taxon>
        <taxon>Carpediemonas-like organisms</taxon>
        <taxon>Carpediemonas</taxon>
    </lineage>
</organism>
<accession>A0A8J6BUN5</accession>
<dbReference type="Pfam" id="PF00035">
    <property type="entry name" value="dsrm"/>
    <property type="match status" value="1"/>
</dbReference>
<dbReference type="Proteomes" id="UP000717585">
    <property type="component" value="Unassembled WGS sequence"/>
</dbReference>
<evidence type="ECO:0000313" key="2">
    <source>
        <dbReference type="EMBL" id="KAG9390531.1"/>
    </source>
</evidence>